<comment type="caution">
    <text evidence="1">The sequence shown here is derived from an EMBL/GenBank/DDBJ whole genome shotgun (WGS) entry which is preliminary data.</text>
</comment>
<evidence type="ECO:0000313" key="2">
    <source>
        <dbReference type="Proteomes" id="UP000707731"/>
    </source>
</evidence>
<accession>A0ABS0DKA3</accession>
<evidence type="ECO:0008006" key="3">
    <source>
        <dbReference type="Google" id="ProtNLM"/>
    </source>
</evidence>
<dbReference type="Proteomes" id="UP000707731">
    <property type="component" value="Unassembled WGS sequence"/>
</dbReference>
<gene>
    <name evidence="1" type="ORF">IU449_23275</name>
</gene>
<reference evidence="1 2" key="1">
    <citation type="submission" date="2020-10" db="EMBL/GenBank/DDBJ databases">
        <title>Identification of Nocardia species via Next-generation sequencing and recognition of intraspecies genetic diversity.</title>
        <authorList>
            <person name="Li P."/>
            <person name="Li P."/>
            <person name="Lu B."/>
        </authorList>
    </citation>
    <scope>NUCLEOTIDE SEQUENCE [LARGE SCALE GENOMIC DNA]</scope>
    <source>
        <strain evidence="1 2">BJ06-0143</strain>
    </source>
</reference>
<dbReference type="EMBL" id="JADLQN010000005">
    <property type="protein sequence ID" value="MBF6357434.1"/>
    <property type="molecule type" value="Genomic_DNA"/>
</dbReference>
<organism evidence="1 2">
    <name type="scientific">Nocardia higoensis</name>
    <dbReference type="NCBI Taxonomy" id="228599"/>
    <lineage>
        <taxon>Bacteria</taxon>
        <taxon>Bacillati</taxon>
        <taxon>Actinomycetota</taxon>
        <taxon>Actinomycetes</taxon>
        <taxon>Mycobacteriales</taxon>
        <taxon>Nocardiaceae</taxon>
        <taxon>Nocardia</taxon>
    </lineage>
</organism>
<sequence length="80" mass="8101">MEYTATARLLAADGSETDGDRFVVQVFVDMTSKSKQTPDGVAATATYTVTMDRASNWTITDVGGVGGGLPGAGSPGTGGR</sequence>
<protein>
    <recommendedName>
        <fullName evidence="3">Conjugative transposon protein TcpC</fullName>
    </recommendedName>
</protein>
<proteinExistence type="predicted"/>
<name>A0ABS0DKA3_9NOCA</name>
<evidence type="ECO:0000313" key="1">
    <source>
        <dbReference type="EMBL" id="MBF6357434.1"/>
    </source>
</evidence>
<keyword evidence="2" id="KW-1185">Reference proteome</keyword>
<dbReference type="RefSeq" id="WP_195004276.1">
    <property type="nucleotide sequence ID" value="NZ_JADLQN010000005.1"/>
</dbReference>